<organism evidence="1 2">
    <name type="scientific">Alligator mississippiensis</name>
    <name type="common">American alligator</name>
    <dbReference type="NCBI Taxonomy" id="8496"/>
    <lineage>
        <taxon>Eukaryota</taxon>
        <taxon>Metazoa</taxon>
        <taxon>Chordata</taxon>
        <taxon>Craniata</taxon>
        <taxon>Vertebrata</taxon>
        <taxon>Euteleostomi</taxon>
        <taxon>Archelosauria</taxon>
        <taxon>Archosauria</taxon>
        <taxon>Crocodylia</taxon>
        <taxon>Alligatoridae</taxon>
        <taxon>Alligatorinae</taxon>
        <taxon>Alligator</taxon>
    </lineage>
</organism>
<protein>
    <submittedName>
        <fullName evidence="1">Uncharacterized protein</fullName>
    </submittedName>
</protein>
<keyword evidence="2" id="KW-1185">Reference proteome</keyword>
<gene>
    <name evidence="1" type="ORF">Y1Q_0010875</name>
</gene>
<dbReference type="EMBL" id="AKHW03006437">
    <property type="protein sequence ID" value="KYO20354.1"/>
    <property type="molecule type" value="Genomic_DNA"/>
</dbReference>
<proteinExistence type="predicted"/>
<dbReference type="AlphaFoldDB" id="A0A151M775"/>
<comment type="caution">
    <text evidence="1">The sequence shown here is derived from an EMBL/GenBank/DDBJ whole genome shotgun (WGS) entry which is preliminary data.</text>
</comment>
<reference evidence="1 2" key="1">
    <citation type="journal article" date="2012" name="Genome Biol.">
        <title>Sequencing three crocodilian genomes to illuminate the evolution of archosaurs and amniotes.</title>
        <authorList>
            <person name="St John J.A."/>
            <person name="Braun E.L."/>
            <person name="Isberg S.R."/>
            <person name="Miles L.G."/>
            <person name="Chong A.Y."/>
            <person name="Gongora J."/>
            <person name="Dalzell P."/>
            <person name="Moran C."/>
            <person name="Bed'hom B."/>
            <person name="Abzhanov A."/>
            <person name="Burgess S.C."/>
            <person name="Cooksey A.M."/>
            <person name="Castoe T.A."/>
            <person name="Crawford N.G."/>
            <person name="Densmore L.D."/>
            <person name="Drew J.C."/>
            <person name="Edwards S.V."/>
            <person name="Faircloth B.C."/>
            <person name="Fujita M.K."/>
            <person name="Greenwold M.J."/>
            <person name="Hoffmann F.G."/>
            <person name="Howard J.M."/>
            <person name="Iguchi T."/>
            <person name="Janes D.E."/>
            <person name="Khan S.Y."/>
            <person name="Kohno S."/>
            <person name="de Koning A.J."/>
            <person name="Lance S.L."/>
            <person name="McCarthy F.M."/>
            <person name="McCormack J.E."/>
            <person name="Merchant M.E."/>
            <person name="Peterson D.G."/>
            <person name="Pollock D.D."/>
            <person name="Pourmand N."/>
            <person name="Raney B.J."/>
            <person name="Roessler K.A."/>
            <person name="Sanford J.R."/>
            <person name="Sawyer R.H."/>
            <person name="Schmidt C.J."/>
            <person name="Triplett E.W."/>
            <person name="Tuberville T.D."/>
            <person name="Venegas-Anaya M."/>
            <person name="Howard J.T."/>
            <person name="Jarvis E.D."/>
            <person name="Guillette L.J.Jr."/>
            <person name="Glenn T.C."/>
            <person name="Green R.E."/>
            <person name="Ray D.A."/>
        </authorList>
    </citation>
    <scope>NUCLEOTIDE SEQUENCE [LARGE SCALE GENOMIC DNA]</scope>
    <source>
        <strain evidence="1">KSC_2009_1</strain>
    </source>
</reference>
<sequence length="80" mass="9254">MTSSSFLLLWKLLGSRPYNSHNVFHSNMGSKSSMRITSYTALNSSDYISDIKLIWDSLIQKQLSFATSFLLVPWIFQESW</sequence>
<dbReference type="Proteomes" id="UP000050525">
    <property type="component" value="Unassembled WGS sequence"/>
</dbReference>
<name>A0A151M775_ALLMI</name>
<evidence type="ECO:0000313" key="1">
    <source>
        <dbReference type="EMBL" id="KYO20354.1"/>
    </source>
</evidence>
<accession>A0A151M775</accession>
<evidence type="ECO:0000313" key="2">
    <source>
        <dbReference type="Proteomes" id="UP000050525"/>
    </source>
</evidence>